<feature type="compositionally biased region" description="Basic and acidic residues" evidence="1">
    <location>
        <begin position="100"/>
        <end position="118"/>
    </location>
</feature>
<evidence type="ECO:0000313" key="2">
    <source>
        <dbReference type="EMBL" id="OPJ84372.1"/>
    </source>
</evidence>
<dbReference type="EMBL" id="LSYS01003057">
    <property type="protein sequence ID" value="OPJ84372.1"/>
    <property type="molecule type" value="Genomic_DNA"/>
</dbReference>
<protein>
    <submittedName>
        <fullName evidence="2">Uncharacterized protein</fullName>
    </submittedName>
</protein>
<gene>
    <name evidence="2" type="ORF">AV530_015807</name>
</gene>
<accession>A0A1V4KIV8</accession>
<evidence type="ECO:0000313" key="3">
    <source>
        <dbReference type="Proteomes" id="UP000190648"/>
    </source>
</evidence>
<organism evidence="2 3">
    <name type="scientific">Patagioenas fasciata monilis</name>
    <dbReference type="NCBI Taxonomy" id="372326"/>
    <lineage>
        <taxon>Eukaryota</taxon>
        <taxon>Metazoa</taxon>
        <taxon>Chordata</taxon>
        <taxon>Craniata</taxon>
        <taxon>Vertebrata</taxon>
        <taxon>Euteleostomi</taxon>
        <taxon>Archelosauria</taxon>
        <taxon>Archosauria</taxon>
        <taxon>Dinosauria</taxon>
        <taxon>Saurischia</taxon>
        <taxon>Theropoda</taxon>
        <taxon>Coelurosauria</taxon>
        <taxon>Aves</taxon>
        <taxon>Neognathae</taxon>
        <taxon>Neoaves</taxon>
        <taxon>Columbimorphae</taxon>
        <taxon>Columbiformes</taxon>
        <taxon>Columbidae</taxon>
        <taxon>Patagioenas</taxon>
    </lineage>
</organism>
<sequence length="126" mass="13479">MPTVAACEAVGEQLSHVRPLPTPWPARPDTRRRKVPPLTPPSCPRSRAAGPGGRAPQQPRARSGGGRRRRTRAGPHEVLGRAAAGAGADLPRAALHRRQREAAAGRRAEPLPEPDKNLVSESSYEV</sequence>
<dbReference type="Proteomes" id="UP000190648">
    <property type="component" value="Unassembled WGS sequence"/>
</dbReference>
<reference evidence="2 3" key="1">
    <citation type="submission" date="2016-02" db="EMBL/GenBank/DDBJ databases">
        <title>Band-tailed pigeon sequencing and assembly.</title>
        <authorList>
            <person name="Soares A.E."/>
            <person name="Novak B.J."/>
            <person name="Rice E.S."/>
            <person name="O'Connell B."/>
            <person name="Chang D."/>
            <person name="Weber S."/>
            <person name="Shapiro B."/>
        </authorList>
    </citation>
    <scope>NUCLEOTIDE SEQUENCE [LARGE SCALE GENOMIC DNA]</scope>
    <source>
        <strain evidence="2">BTP2013</strain>
        <tissue evidence="2">Blood</tissue>
    </source>
</reference>
<dbReference type="AlphaFoldDB" id="A0A1V4KIV8"/>
<name>A0A1V4KIV8_PATFA</name>
<keyword evidence="3" id="KW-1185">Reference proteome</keyword>
<feature type="region of interest" description="Disordered" evidence="1">
    <location>
        <begin position="1"/>
        <end position="126"/>
    </location>
</feature>
<proteinExistence type="predicted"/>
<comment type="caution">
    <text evidence="2">The sequence shown here is derived from an EMBL/GenBank/DDBJ whole genome shotgun (WGS) entry which is preliminary data.</text>
</comment>
<feature type="compositionally biased region" description="Low complexity" evidence="1">
    <location>
        <begin position="80"/>
        <end position="93"/>
    </location>
</feature>
<evidence type="ECO:0000256" key="1">
    <source>
        <dbReference type="SAM" id="MobiDB-lite"/>
    </source>
</evidence>